<evidence type="ECO:0008006" key="4">
    <source>
        <dbReference type="Google" id="ProtNLM"/>
    </source>
</evidence>
<feature type="region of interest" description="Disordered" evidence="1">
    <location>
        <begin position="1"/>
        <end position="169"/>
    </location>
</feature>
<accession>A0A433D4U3</accession>
<dbReference type="InterPro" id="IPR013761">
    <property type="entry name" value="SAM/pointed_sf"/>
</dbReference>
<gene>
    <name evidence="2" type="ORF">BC936DRAFT_147715</name>
</gene>
<evidence type="ECO:0000256" key="1">
    <source>
        <dbReference type="SAM" id="MobiDB-lite"/>
    </source>
</evidence>
<dbReference type="OrthoDB" id="158739at2759"/>
<feature type="compositionally biased region" description="Basic and acidic residues" evidence="1">
    <location>
        <begin position="150"/>
        <end position="163"/>
    </location>
</feature>
<feature type="compositionally biased region" description="Basic and acidic residues" evidence="1">
    <location>
        <begin position="116"/>
        <end position="138"/>
    </location>
</feature>
<feature type="region of interest" description="Disordered" evidence="1">
    <location>
        <begin position="246"/>
        <end position="267"/>
    </location>
</feature>
<feature type="compositionally biased region" description="Polar residues" evidence="1">
    <location>
        <begin position="56"/>
        <end position="79"/>
    </location>
</feature>
<proteinExistence type="predicted"/>
<reference evidence="2 3" key="1">
    <citation type="journal article" date="2018" name="New Phytol.">
        <title>Phylogenomics of Endogonaceae and evolution of mycorrhizas within Mucoromycota.</title>
        <authorList>
            <person name="Chang Y."/>
            <person name="Desiro A."/>
            <person name="Na H."/>
            <person name="Sandor L."/>
            <person name="Lipzen A."/>
            <person name="Clum A."/>
            <person name="Barry K."/>
            <person name="Grigoriev I.V."/>
            <person name="Martin F.M."/>
            <person name="Stajich J.E."/>
            <person name="Smith M.E."/>
            <person name="Bonito G."/>
            <person name="Spatafora J.W."/>
        </authorList>
    </citation>
    <scope>NUCLEOTIDE SEQUENCE [LARGE SCALE GENOMIC DNA]</scope>
    <source>
        <strain evidence="2 3">GMNB39</strain>
    </source>
</reference>
<sequence length="880" mass="99303">MITRSKAKEEQLVPLFLPQVSVSSSSTRPKNTRSSASVPSLPEPKNTRSKTRGKGISQTSKLQESVVTTSKATPRNSQGKGLARNHPSTSGTTPRNSESKELARNRTFTSQRRVQKTKDQDKDKVKVRHWEPEPETRHLRGSVRQGAAEDQMHNPEQDNENSHTDPSQATLDSINLLTFTDRELWMTTEKKRGRKSVRDDVIPSTSGMASSTAPKALDIFKEGTVTLADTVTTKGTGSLTSIVPMSESNVEGERRKRRSQPEISDEDEIMMTGAFVPEVSGRSAPAARNPSISEIKSWETDHVIKYLRSIFPEKDISNEDMDIIRNHQIGGRAFLNLTLEGLFACGMKLGPASNIMAFVKKLNEDGERPAKKSRTGISKTYSGEGVDELCHISDQRMAKIDARLTETVVNLLRSPPASGKTTLSQLLKIYLEGKHRKVVRISMLNLAVGNSLSLKDEINFDAFWTRLVGESWTDLLNCKMPTDVIIDEAQILYGTRVPFFWAGLKELKAEKSNPNLRVFLLSMYDNQQVASRATPIDFPKALGLDDLRLLRNEFDIVVKKFGRLHAENDMPFEIPANVCDIVFNATRGHPGLVRLTLQCLRRESRRSVETLTYLASPGYWNAIRETRALGFLKQLELSAVEEKFLRDALCSVDPDSTFIPKMNIEPTMSIIENFLYSGLITYADKGGMQFPAPLVRVILGQRLYSAPMSISNEQDKAIDFTSFLCRSIERMRPSVLRKQLKMDQRLYERAWQMEWYHAATTVVPGNATIIPYVRSVFNSSSFLDFYVNTELQWGVELLRDGKGMKEHGSLFDQGGKYGVIPLKQWAIIDFRQHSKKFPPLRPRCWYAFYADNYNKISLVSHDKTTVKLTLRGDDMMKSRN</sequence>
<feature type="compositionally biased region" description="Basic and acidic residues" evidence="1">
    <location>
        <begin position="1"/>
        <end position="11"/>
    </location>
</feature>
<dbReference type="Proteomes" id="UP000268093">
    <property type="component" value="Unassembled WGS sequence"/>
</dbReference>
<protein>
    <recommendedName>
        <fullName evidence="4">SAM domain-containing protein</fullName>
    </recommendedName>
</protein>
<comment type="caution">
    <text evidence="2">The sequence shown here is derived from an EMBL/GenBank/DDBJ whole genome shotgun (WGS) entry which is preliminary data.</text>
</comment>
<dbReference type="SUPFAM" id="SSF47769">
    <property type="entry name" value="SAM/Pointed domain"/>
    <property type="match status" value="1"/>
</dbReference>
<dbReference type="EMBL" id="RBNI01006750">
    <property type="protein sequence ID" value="RUP45803.1"/>
    <property type="molecule type" value="Genomic_DNA"/>
</dbReference>
<feature type="compositionally biased region" description="Polar residues" evidence="1">
    <location>
        <begin position="86"/>
        <end position="96"/>
    </location>
</feature>
<name>A0A433D4U3_9FUNG</name>
<dbReference type="Gene3D" id="1.10.150.50">
    <property type="entry name" value="Transcription Factor, Ets-1"/>
    <property type="match status" value="1"/>
</dbReference>
<keyword evidence="3" id="KW-1185">Reference proteome</keyword>
<organism evidence="2 3">
    <name type="scientific">Jimgerdemannia flammicorona</name>
    <dbReference type="NCBI Taxonomy" id="994334"/>
    <lineage>
        <taxon>Eukaryota</taxon>
        <taxon>Fungi</taxon>
        <taxon>Fungi incertae sedis</taxon>
        <taxon>Mucoromycota</taxon>
        <taxon>Mucoromycotina</taxon>
        <taxon>Endogonomycetes</taxon>
        <taxon>Endogonales</taxon>
        <taxon>Endogonaceae</taxon>
        <taxon>Jimgerdemannia</taxon>
    </lineage>
</organism>
<evidence type="ECO:0000313" key="2">
    <source>
        <dbReference type="EMBL" id="RUP45803.1"/>
    </source>
</evidence>
<dbReference type="AlphaFoldDB" id="A0A433D4U3"/>
<feature type="compositionally biased region" description="Polar residues" evidence="1">
    <location>
        <begin position="20"/>
        <end position="38"/>
    </location>
</feature>
<evidence type="ECO:0000313" key="3">
    <source>
        <dbReference type="Proteomes" id="UP000268093"/>
    </source>
</evidence>